<dbReference type="InterPro" id="IPR038456">
    <property type="entry name" value="Macin_sf"/>
</dbReference>
<dbReference type="InParanoid" id="T1FKE8"/>
<dbReference type="GO" id="GO:0006952">
    <property type="term" value="P:defense response"/>
    <property type="evidence" value="ECO:0007669"/>
    <property type="project" value="InterPro"/>
</dbReference>
<protein>
    <submittedName>
        <fullName evidence="8 9">Uncharacterized protein</fullName>
    </submittedName>
</protein>
<keyword evidence="6" id="KW-0472">Membrane</keyword>
<evidence type="ECO:0000256" key="1">
    <source>
        <dbReference type="ARBA" id="ARBA00004613"/>
    </source>
</evidence>
<keyword evidence="6" id="KW-0812">Transmembrane</keyword>
<evidence type="ECO:0000256" key="4">
    <source>
        <dbReference type="ARBA" id="ARBA00023157"/>
    </source>
</evidence>
<dbReference type="CTD" id="20209297"/>
<reference evidence="9" key="3">
    <citation type="submission" date="2015-06" db="UniProtKB">
        <authorList>
            <consortium name="EnsemblMetazoa"/>
        </authorList>
    </citation>
    <scope>IDENTIFICATION</scope>
</reference>
<evidence type="ECO:0000256" key="6">
    <source>
        <dbReference type="SAM" id="Phobius"/>
    </source>
</evidence>
<comment type="similarity">
    <text evidence="2">Belongs to the macin family.</text>
</comment>
<keyword evidence="10" id="KW-1185">Reference proteome</keyword>
<keyword evidence="7" id="KW-0732">Signal</keyword>
<dbReference type="Gene3D" id="3.30.30.100">
    <property type="match status" value="1"/>
</dbReference>
<sequence>MATLRRILALVWNDLTATTEATTNEKSSSPSSSSSSPQSSSDSHSGHNGSSSNSSSYHKKDEESSSHSGRRHSRDSEDEDDSSGQPSMFKYYVIRGSILIVLTVLTLYVSRQMYVYNGEVFPTVECLISLFSRCNSLIVESWLAGFLWQTCDNYCHLCRGSSFGVCSTSSIKQCYDDKHWSRQCVCYGSQGLRKGYWECWS</sequence>
<keyword evidence="3" id="KW-0964">Secreted</keyword>
<dbReference type="GO" id="GO:0005576">
    <property type="term" value="C:extracellular region"/>
    <property type="evidence" value="ECO:0007669"/>
    <property type="project" value="UniProtKB-SubCell"/>
</dbReference>
<evidence type="ECO:0000313" key="10">
    <source>
        <dbReference type="Proteomes" id="UP000015101"/>
    </source>
</evidence>
<feature type="region of interest" description="Disordered" evidence="5">
    <location>
        <begin position="19"/>
        <end position="84"/>
    </location>
</feature>
<evidence type="ECO:0000256" key="3">
    <source>
        <dbReference type="ARBA" id="ARBA00022525"/>
    </source>
</evidence>
<reference evidence="8 10" key="2">
    <citation type="journal article" date="2013" name="Nature">
        <title>Insights into bilaterian evolution from three spiralian genomes.</title>
        <authorList>
            <person name="Simakov O."/>
            <person name="Marletaz F."/>
            <person name="Cho S.J."/>
            <person name="Edsinger-Gonzales E."/>
            <person name="Havlak P."/>
            <person name="Hellsten U."/>
            <person name="Kuo D.H."/>
            <person name="Larsson T."/>
            <person name="Lv J."/>
            <person name="Arendt D."/>
            <person name="Savage R."/>
            <person name="Osoegawa K."/>
            <person name="de Jong P."/>
            <person name="Grimwood J."/>
            <person name="Chapman J.A."/>
            <person name="Shapiro H."/>
            <person name="Aerts A."/>
            <person name="Otillar R.P."/>
            <person name="Terry A.Y."/>
            <person name="Boore J.L."/>
            <person name="Grigoriev I.V."/>
            <person name="Lindberg D.R."/>
            <person name="Seaver E.C."/>
            <person name="Weisblat D.A."/>
            <person name="Putnam N.H."/>
            <person name="Rokhsar D.S."/>
        </authorList>
    </citation>
    <scope>NUCLEOTIDE SEQUENCE</scope>
</reference>
<evidence type="ECO:0000256" key="7">
    <source>
        <dbReference type="SAM" id="SignalP"/>
    </source>
</evidence>
<feature type="compositionally biased region" description="Low complexity" evidence="5">
    <location>
        <begin position="27"/>
        <end position="56"/>
    </location>
</feature>
<dbReference type="KEGG" id="hro:HELRODRAFT_184007"/>
<reference evidence="10" key="1">
    <citation type="submission" date="2012-12" db="EMBL/GenBank/DDBJ databases">
        <authorList>
            <person name="Hellsten U."/>
            <person name="Grimwood J."/>
            <person name="Chapman J.A."/>
            <person name="Shapiro H."/>
            <person name="Aerts A."/>
            <person name="Otillar R.P."/>
            <person name="Terry A.Y."/>
            <person name="Boore J.L."/>
            <person name="Simakov O."/>
            <person name="Marletaz F."/>
            <person name="Cho S.-J."/>
            <person name="Edsinger-Gonzales E."/>
            <person name="Havlak P."/>
            <person name="Kuo D.-H."/>
            <person name="Larsson T."/>
            <person name="Lv J."/>
            <person name="Arendt D."/>
            <person name="Savage R."/>
            <person name="Osoegawa K."/>
            <person name="de Jong P."/>
            <person name="Lindberg D.R."/>
            <person name="Seaver E.C."/>
            <person name="Weisblat D.A."/>
            <person name="Putnam N.H."/>
            <person name="Grigoriev I.V."/>
            <person name="Rokhsar D.S."/>
        </authorList>
    </citation>
    <scope>NUCLEOTIDE SEQUENCE</scope>
</reference>
<feature type="chain" id="PRO_5010980761" evidence="7">
    <location>
        <begin position="22"/>
        <end position="201"/>
    </location>
</feature>
<dbReference type="HOGENOM" id="CLU_1361749_0_0_1"/>
<proteinExistence type="inferred from homology"/>
<dbReference type="GeneID" id="20209297"/>
<feature type="signal peptide" evidence="7">
    <location>
        <begin position="1"/>
        <end position="21"/>
    </location>
</feature>
<dbReference type="EnsemblMetazoa" id="HelroT184007">
    <property type="protein sequence ID" value="HelroP184007"/>
    <property type="gene ID" value="HelroG184007"/>
</dbReference>
<accession>T1FKE8</accession>
<dbReference type="EMBL" id="AMQM01009102">
    <property type="status" value="NOT_ANNOTATED_CDS"/>
    <property type="molecule type" value="Genomic_DNA"/>
</dbReference>
<keyword evidence="6" id="KW-1133">Transmembrane helix</keyword>
<feature type="transmembrane region" description="Helical" evidence="6">
    <location>
        <begin position="89"/>
        <end position="109"/>
    </location>
</feature>
<evidence type="ECO:0000256" key="5">
    <source>
        <dbReference type="SAM" id="MobiDB-lite"/>
    </source>
</evidence>
<dbReference type="EMBL" id="KB095946">
    <property type="protein sequence ID" value="ESO09646.1"/>
    <property type="molecule type" value="Genomic_DNA"/>
</dbReference>
<evidence type="ECO:0000256" key="2">
    <source>
        <dbReference type="ARBA" id="ARBA00010366"/>
    </source>
</evidence>
<evidence type="ECO:0000313" key="8">
    <source>
        <dbReference type="EMBL" id="ESO09646.1"/>
    </source>
</evidence>
<evidence type="ECO:0000313" key="9">
    <source>
        <dbReference type="EnsemblMetazoa" id="HelroP184007"/>
    </source>
</evidence>
<keyword evidence="4" id="KW-1015">Disulfide bond</keyword>
<dbReference type="Pfam" id="PF14865">
    <property type="entry name" value="Macin"/>
    <property type="match status" value="1"/>
</dbReference>
<name>T1FKE8_HELRO</name>
<gene>
    <name evidence="9" type="primary">20209297</name>
    <name evidence="8" type="ORF">HELRODRAFT_184007</name>
</gene>
<dbReference type="RefSeq" id="XP_009012270.1">
    <property type="nucleotide sequence ID" value="XM_009014022.1"/>
</dbReference>
<comment type="subcellular location">
    <subcellularLocation>
        <location evidence="1">Secreted</location>
    </subcellularLocation>
</comment>
<dbReference type="AlphaFoldDB" id="T1FKE8"/>
<dbReference type="InterPro" id="IPR029230">
    <property type="entry name" value="Macin"/>
</dbReference>
<dbReference type="Proteomes" id="UP000015101">
    <property type="component" value="Unassembled WGS sequence"/>
</dbReference>
<organism evidence="9 10">
    <name type="scientific">Helobdella robusta</name>
    <name type="common">Californian leech</name>
    <dbReference type="NCBI Taxonomy" id="6412"/>
    <lineage>
        <taxon>Eukaryota</taxon>
        <taxon>Metazoa</taxon>
        <taxon>Spiralia</taxon>
        <taxon>Lophotrochozoa</taxon>
        <taxon>Annelida</taxon>
        <taxon>Clitellata</taxon>
        <taxon>Hirudinea</taxon>
        <taxon>Rhynchobdellida</taxon>
        <taxon>Glossiphoniidae</taxon>
        <taxon>Helobdella</taxon>
    </lineage>
</organism>